<organism evidence="2 3">
    <name type="scientific">Albimonas donghaensis</name>
    <dbReference type="NCBI Taxonomy" id="356660"/>
    <lineage>
        <taxon>Bacteria</taxon>
        <taxon>Pseudomonadati</taxon>
        <taxon>Pseudomonadota</taxon>
        <taxon>Alphaproteobacteria</taxon>
        <taxon>Rhodobacterales</taxon>
        <taxon>Paracoccaceae</taxon>
        <taxon>Albimonas</taxon>
    </lineage>
</organism>
<keyword evidence="3" id="KW-1185">Reference proteome</keyword>
<name>A0A1H2W7W7_9RHOB</name>
<dbReference type="OrthoDB" id="115989at2"/>
<accession>A0A1H2W7W7</accession>
<dbReference type="AlphaFoldDB" id="A0A1H2W7W7"/>
<feature type="compositionally biased region" description="Basic and acidic residues" evidence="1">
    <location>
        <begin position="24"/>
        <end position="39"/>
    </location>
</feature>
<feature type="region of interest" description="Disordered" evidence="1">
    <location>
        <begin position="20"/>
        <end position="42"/>
    </location>
</feature>
<dbReference type="RefSeq" id="WP_092680561.1">
    <property type="nucleotide sequence ID" value="NZ_FNMZ01000002.1"/>
</dbReference>
<dbReference type="EMBL" id="FNMZ01000002">
    <property type="protein sequence ID" value="SDW76647.1"/>
    <property type="molecule type" value="Genomic_DNA"/>
</dbReference>
<evidence type="ECO:0000313" key="2">
    <source>
        <dbReference type="EMBL" id="SDW76647.1"/>
    </source>
</evidence>
<dbReference type="STRING" id="356660.SAMN05444336_102293"/>
<evidence type="ECO:0000256" key="1">
    <source>
        <dbReference type="SAM" id="MobiDB-lite"/>
    </source>
</evidence>
<reference evidence="2 3" key="1">
    <citation type="submission" date="2016-10" db="EMBL/GenBank/DDBJ databases">
        <authorList>
            <person name="de Groot N.N."/>
        </authorList>
    </citation>
    <scope>NUCLEOTIDE SEQUENCE [LARGE SCALE GENOMIC DNA]</scope>
    <source>
        <strain evidence="2 3">DSM 17890</strain>
    </source>
</reference>
<evidence type="ECO:0000313" key="3">
    <source>
        <dbReference type="Proteomes" id="UP000199118"/>
    </source>
</evidence>
<gene>
    <name evidence="2" type="ORF">SAMN05444336_102293</name>
</gene>
<proteinExistence type="predicted"/>
<protein>
    <submittedName>
        <fullName evidence="2">Uncharacterized protein</fullName>
    </submittedName>
</protein>
<dbReference type="Proteomes" id="UP000199118">
    <property type="component" value="Unassembled WGS sequence"/>
</dbReference>
<sequence>MFARKIARLDVDRALTSRGYGASDVDHAGKRSALPDRADAGGAEGLEAFGRTRTFRSLDGPPTGFPVG</sequence>